<dbReference type="GO" id="GO:0008237">
    <property type="term" value="F:metallopeptidase activity"/>
    <property type="evidence" value="ECO:0007669"/>
    <property type="project" value="UniProtKB-KW"/>
</dbReference>
<keyword evidence="3" id="KW-0378">Hydrolase</keyword>
<accession>A0A0F9RZL8</accession>
<organism evidence="7">
    <name type="scientific">marine sediment metagenome</name>
    <dbReference type="NCBI Taxonomy" id="412755"/>
    <lineage>
        <taxon>unclassified sequences</taxon>
        <taxon>metagenomes</taxon>
        <taxon>ecological metagenomes</taxon>
    </lineage>
</organism>
<evidence type="ECO:0000256" key="2">
    <source>
        <dbReference type="ARBA" id="ARBA00022723"/>
    </source>
</evidence>
<keyword evidence="5" id="KW-0482">Metalloprotease</keyword>
<dbReference type="GO" id="GO:0046872">
    <property type="term" value="F:metal ion binding"/>
    <property type="evidence" value="ECO:0007669"/>
    <property type="project" value="UniProtKB-KW"/>
</dbReference>
<sequence>MEIIEDQYQKVIEAFPNTIIVKNFISHLKIPLMNNVFLDIDYSKYPRRPKVILIKADGQVFKKVDNMISSLMGWKKKKAPSIVELITEILAFIEGMRSNKITVKADLINGILALCRDHHPREILGLLRVDKGIITEFILPPGAITSNKSGVYYPRRMPSDPSLEGTVHSHPSGNPNPSPTDLKSIFIKGRFHIIVGFPYDNLNCVKCFDRKGKGINLQIND</sequence>
<dbReference type="SUPFAM" id="SSF102712">
    <property type="entry name" value="JAB1/MPN domain"/>
    <property type="match status" value="1"/>
</dbReference>
<protein>
    <recommendedName>
        <fullName evidence="6">JAB domain-containing protein</fullName>
    </recommendedName>
</protein>
<comment type="caution">
    <text evidence="7">The sequence shown here is derived from an EMBL/GenBank/DDBJ whole genome shotgun (WGS) entry which is preliminary data.</text>
</comment>
<gene>
    <name evidence="7" type="ORF">LCGC14_0913370</name>
</gene>
<dbReference type="Pfam" id="PF14464">
    <property type="entry name" value="Prok-JAB"/>
    <property type="match status" value="1"/>
</dbReference>
<evidence type="ECO:0000313" key="7">
    <source>
        <dbReference type="EMBL" id="KKN22603.1"/>
    </source>
</evidence>
<dbReference type="InterPro" id="IPR028090">
    <property type="entry name" value="JAB_dom_prok"/>
</dbReference>
<proteinExistence type="predicted"/>
<evidence type="ECO:0000256" key="3">
    <source>
        <dbReference type="ARBA" id="ARBA00022801"/>
    </source>
</evidence>
<name>A0A0F9RZL8_9ZZZZ</name>
<evidence type="ECO:0000256" key="5">
    <source>
        <dbReference type="ARBA" id="ARBA00023049"/>
    </source>
</evidence>
<dbReference type="AlphaFoldDB" id="A0A0F9RZL8"/>
<dbReference type="EMBL" id="LAZR01003045">
    <property type="protein sequence ID" value="KKN22603.1"/>
    <property type="molecule type" value="Genomic_DNA"/>
</dbReference>
<evidence type="ECO:0000256" key="4">
    <source>
        <dbReference type="ARBA" id="ARBA00022833"/>
    </source>
</evidence>
<evidence type="ECO:0000256" key="1">
    <source>
        <dbReference type="ARBA" id="ARBA00022670"/>
    </source>
</evidence>
<evidence type="ECO:0000259" key="6">
    <source>
        <dbReference type="Pfam" id="PF14464"/>
    </source>
</evidence>
<keyword evidence="2" id="KW-0479">Metal-binding</keyword>
<keyword evidence="1" id="KW-0645">Protease</keyword>
<feature type="domain" description="JAB" evidence="6">
    <location>
        <begin position="105"/>
        <end position="196"/>
    </location>
</feature>
<dbReference type="GO" id="GO:0006508">
    <property type="term" value="P:proteolysis"/>
    <property type="evidence" value="ECO:0007669"/>
    <property type="project" value="UniProtKB-KW"/>
</dbReference>
<reference evidence="7" key="1">
    <citation type="journal article" date="2015" name="Nature">
        <title>Complex archaea that bridge the gap between prokaryotes and eukaryotes.</title>
        <authorList>
            <person name="Spang A."/>
            <person name="Saw J.H."/>
            <person name="Jorgensen S.L."/>
            <person name="Zaremba-Niedzwiedzka K."/>
            <person name="Martijn J."/>
            <person name="Lind A.E."/>
            <person name="van Eijk R."/>
            <person name="Schleper C."/>
            <person name="Guy L."/>
            <person name="Ettema T.J."/>
        </authorList>
    </citation>
    <scope>NUCLEOTIDE SEQUENCE</scope>
</reference>
<keyword evidence="4" id="KW-0862">Zinc</keyword>
<dbReference type="Gene3D" id="3.40.140.10">
    <property type="entry name" value="Cytidine Deaminase, domain 2"/>
    <property type="match status" value="1"/>
</dbReference>